<protein>
    <submittedName>
        <fullName evidence="1">Uncharacterized protein</fullName>
    </submittedName>
</protein>
<evidence type="ECO:0000313" key="1">
    <source>
        <dbReference type="EMBL" id="SVB88749.1"/>
    </source>
</evidence>
<accession>A0A382HNG5</accession>
<name>A0A382HNG5_9ZZZZ</name>
<reference evidence="1" key="1">
    <citation type="submission" date="2018-05" db="EMBL/GenBank/DDBJ databases">
        <authorList>
            <person name="Lanie J.A."/>
            <person name="Ng W.-L."/>
            <person name="Kazmierczak K.M."/>
            <person name="Andrzejewski T.M."/>
            <person name="Davidsen T.M."/>
            <person name="Wayne K.J."/>
            <person name="Tettelin H."/>
            <person name="Glass J.I."/>
            <person name="Rusch D."/>
            <person name="Podicherti R."/>
            <person name="Tsui H.-C.T."/>
            <person name="Winkler M.E."/>
        </authorList>
    </citation>
    <scope>NUCLEOTIDE SEQUENCE</scope>
</reference>
<sequence>MAWGVRRNRFTLLQFYAPFYKSLQAESVHFQITRVGNSCEEVDVHIV</sequence>
<gene>
    <name evidence="1" type="ORF">METZ01_LOCUS241603</name>
</gene>
<proteinExistence type="predicted"/>
<organism evidence="1">
    <name type="scientific">marine metagenome</name>
    <dbReference type="NCBI Taxonomy" id="408172"/>
    <lineage>
        <taxon>unclassified sequences</taxon>
        <taxon>metagenomes</taxon>
        <taxon>ecological metagenomes</taxon>
    </lineage>
</organism>
<dbReference type="EMBL" id="UINC01062284">
    <property type="protein sequence ID" value="SVB88749.1"/>
    <property type="molecule type" value="Genomic_DNA"/>
</dbReference>
<feature type="non-terminal residue" evidence="1">
    <location>
        <position position="47"/>
    </location>
</feature>
<dbReference type="AlphaFoldDB" id="A0A382HNG5"/>